<feature type="transmembrane region" description="Helical" evidence="1">
    <location>
        <begin position="95"/>
        <end position="115"/>
    </location>
</feature>
<keyword evidence="1" id="KW-0812">Transmembrane</keyword>
<proteinExistence type="predicted"/>
<gene>
    <name evidence="2" type="ORF">ACFFVD_06165</name>
</gene>
<organism evidence="2 3">
    <name type="scientific">Dietzia aerolata</name>
    <dbReference type="NCBI Taxonomy" id="595984"/>
    <lineage>
        <taxon>Bacteria</taxon>
        <taxon>Bacillati</taxon>
        <taxon>Actinomycetota</taxon>
        <taxon>Actinomycetes</taxon>
        <taxon>Mycobacteriales</taxon>
        <taxon>Dietziaceae</taxon>
        <taxon>Dietzia</taxon>
    </lineage>
</organism>
<comment type="caution">
    <text evidence="2">The sequence shown here is derived from an EMBL/GenBank/DDBJ whole genome shotgun (WGS) entry which is preliminary data.</text>
</comment>
<keyword evidence="1" id="KW-0472">Membrane</keyword>
<dbReference type="Proteomes" id="UP001589700">
    <property type="component" value="Unassembled WGS sequence"/>
</dbReference>
<dbReference type="EMBL" id="JBHMDY010000004">
    <property type="protein sequence ID" value="MFB9259384.1"/>
    <property type="molecule type" value="Genomic_DNA"/>
</dbReference>
<evidence type="ECO:0000256" key="1">
    <source>
        <dbReference type="SAM" id="Phobius"/>
    </source>
</evidence>
<keyword evidence="3" id="KW-1185">Reference proteome</keyword>
<sequence>MSSDGLVVRTSGQQQYAAAERARTALNSGLRDWSAQRDALGADELGANPFRRVPRGWPDVTAARLMIEAEHAAVLDAAGARAEVSRLWWSGVAKLLGAAVSVGIPLALLVSLVVGEWR</sequence>
<protein>
    <submittedName>
        <fullName evidence="2">Uncharacterized protein</fullName>
    </submittedName>
</protein>
<evidence type="ECO:0000313" key="3">
    <source>
        <dbReference type="Proteomes" id="UP001589700"/>
    </source>
</evidence>
<accession>A0ABV5JNT7</accession>
<dbReference type="RefSeq" id="WP_182631634.1">
    <property type="nucleotide sequence ID" value="NZ_JAALDM010000067.1"/>
</dbReference>
<keyword evidence="1" id="KW-1133">Transmembrane helix</keyword>
<name>A0ABV5JNT7_9ACTN</name>
<evidence type="ECO:0000313" key="2">
    <source>
        <dbReference type="EMBL" id="MFB9259384.1"/>
    </source>
</evidence>
<reference evidence="2 3" key="1">
    <citation type="submission" date="2024-09" db="EMBL/GenBank/DDBJ databases">
        <authorList>
            <person name="Sun Q."/>
            <person name="Mori K."/>
        </authorList>
    </citation>
    <scope>NUCLEOTIDE SEQUENCE [LARGE SCALE GENOMIC DNA]</scope>
    <source>
        <strain evidence="2 3">CCM 7659</strain>
    </source>
</reference>